<dbReference type="PANTHER" id="PTHR42738:SF7">
    <property type="entry name" value="HYDROXYMETHYLGLUTARYL-COA LYASE"/>
    <property type="match status" value="1"/>
</dbReference>
<gene>
    <name evidence="5" type="ORF">EDD80_10477</name>
</gene>
<organism evidence="5 6">
    <name type="scientific">Anseongella ginsenosidimutans</name>
    <dbReference type="NCBI Taxonomy" id="496056"/>
    <lineage>
        <taxon>Bacteria</taxon>
        <taxon>Pseudomonadati</taxon>
        <taxon>Bacteroidota</taxon>
        <taxon>Sphingobacteriia</taxon>
        <taxon>Sphingobacteriales</taxon>
        <taxon>Sphingobacteriaceae</taxon>
        <taxon>Anseongella</taxon>
    </lineage>
</organism>
<dbReference type="Gene3D" id="3.20.20.70">
    <property type="entry name" value="Aldolase class I"/>
    <property type="match status" value="1"/>
</dbReference>
<dbReference type="AlphaFoldDB" id="A0A4R3KRZ4"/>
<sequence>MQGIGTFIPTAVKARYLNQLLEVGFDTLDFGSYVSPAAIPQMRDTAAVLRLLRTADSPTRLLAIVANERGAREAVPQEQISFLGFPLSVSETFQERNTNSSIRVSMERVESILELCLAKKKSLVIYLSMGFGNPYGDPWSPELVLEQAEKIISMGITTISLADTVGVATPESIRQLFSLLVPAFPDVEWGAHLHTGPHNWKEKIEAAWDCGCRRFDGTLKGYGGCPMAADTLTGNMATENILQFARENDISTWLHEPALRKALTTAVEIFS</sequence>
<evidence type="ECO:0000259" key="4">
    <source>
        <dbReference type="PROSITE" id="PS50991"/>
    </source>
</evidence>
<dbReference type="PANTHER" id="PTHR42738">
    <property type="entry name" value="HYDROXYMETHYLGLUTARYL-COA LYASE"/>
    <property type="match status" value="1"/>
</dbReference>
<protein>
    <submittedName>
        <fullName evidence="5">Hydroxymethylglutaryl-CoA lyase</fullName>
    </submittedName>
</protein>
<dbReference type="Proteomes" id="UP000295807">
    <property type="component" value="Unassembled WGS sequence"/>
</dbReference>
<keyword evidence="6" id="KW-1185">Reference proteome</keyword>
<dbReference type="EMBL" id="SMAD01000004">
    <property type="protein sequence ID" value="TCS87730.1"/>
    <property type="molecule type" value="Genomic_DNA"/>
</dbReference>
<comment type="caution">
    <text evidence="5">The sequence shown here is derived from an EMBL/GenBank/DDBJ whole genome shotgun (WGS) entry which is preliminary data.</text>
</comment>
<evidence type="ECO:0000256" key="2">
    <source>
        <dbReference type="ARBA" id="ARBA00022723"/>
    </source>
</evidence>
<evidence type="ECO:0000256" key="3">
    <source>
        <dbReference type="ARBA" id="ARBA00023239"/>
    </source>
</evidence>
<comment type="similarity">
    <text evidence="1">Belongs to the HMG-CoA lyase family.</text>
</comment>
<name>A0A4R3KRZ4_9SPHI</name>
<dbReference type="GO" id="GO:0004419">
    <property type="term" value="F:hydroxymethylglutaryl-CoA lyase activity"/>
    <property type="evidence" value="ECO:0007669"/>
    <property type="project" value="TreeGrafter"/>
</dbReference>
<dbReference type="SUPFAM" id="SSF51569">
    <property type="entry name" value="Aldolase"/>
    <property type="match status" value="1"/>
</dbReference>
<dbReference type="GO" id="GO:0046951">
    <property type="term" value="P:ketone body biosynthetic process"/>
    <property type="evidence" value="ECO:0007669"/>
    <property type="project" value="TreeGrafter"/>
</dbReference>
<evidence type="ECO:0000313" key="6">
    <source>
        <dbReference type="Proteomes" id="UP000295807"/>
    </source>
</evidence>
<keyword evidence="3 5" id="KW-0456">Lyase</keyword>
<dbReference type="InterPro" id="IPR013785">
    <property type="entry name" value="Aldolase_TIM"/>
</dbReference>
<feature type="domain" description="Pyruvate carboxyltransferase" evidence="4">
    <location>
        <begin position="1"/>
        <end position="254"/>
    </location>
</feature>
<dbReference type="OrthoDB" id="9784013at2"/>
<dbReference type="GO" id="GO:0006552">
    <property type="term" value="P:L-leucine catabolic process"/>
    <property type="evidence" value="ECO:0007669"/>
    <property type="project" value="TreeGrafter"/>
</dbReference>
<dbReference type="GO" id="GO:0046872">
    <property type="term" value="F:metal ion binding"/>
    <property type="evidence" value="ECO:0007669"/>
    <property type="project" value="UniProtKB-KW"/>
</dbReference>
<accession>A0A4R3KRZ4</accession>
<dbReference type="PROSITE" id="PS50991">
    <property type="entry name" value="PYR_CT"/>
    <property type="match status" value="1"/>
</dbReference>
<dbReference type="Pfam" id="PF00682">
    <property type="entry name" value="HMGL-like"/>
    <property type="match status" value="1"/>
</dbReference>
<dbReference type="CDD" id="cd07938">
    <property type="entry name" value="DRE_TIM_HMGL"/>
    <property type="match status" value="1"/>
</dbReference>
<dbReference type="InterPro" id="IPR000891">
    <property type="entry name" value="PYR_CT"/>
</dbReference>
<reference evidence="5 6" key="1">
    <citation type="submission" date="2019-03" db="EMBL/GenBank/DDBJ databases">
        <title>Genomic Encyclopedia of Type Strains, Phase IV (KMG-IV): sequencing the most valuable type-strain genomes for metagenomic binning, comparative biology and taxonomic classification.</title>
        <authorList>
            <person name="Goeker M."/>
        </authorList>
    </citation>
    <scope>NUCLEOTIDE SEQUENCE [LARGE SCALE GENOMIC DNA]</scope>
    <source>
        <strain evidence="5 6">DSM 21100</strain>
    </source>
</reference>
<evidence type="ECO:0000256" key="1">
    <source>
        <dbReference type="ARBA" id="ARBA00009405"/>
    </source>
</evidence>
<keyword evidence="2" id="KW-0479">Metal-binding</keyword>
<dbReference type="InterPro" id="IPR043594">
    <property type="entry name" value="HMGL"/>
</dbReference>
<evidence type="ECO:0000313" key="5">
    <source>
        <dbReference type="EMBL" id="TCS87730.1"/>
    </source>
</evidence>
<dbReference type="RefSeq" id="WP_132128820.1">
    <property type="nucleotide sequence ID" value="NZ_CP042432.1"/>
</dbReference>
<proteinExistence type="inferred from homology"/>